<comment type="function">
    <text evidence="8">Ferredoxins are iron-sulfur proteins that transfer electrons in a wide variety of metabolic reactions.</text>
</comment>
<keyword evidence="4 8" id="KW-0249">Electron transport</keyword>
<organism evidence="10 11">
    <name type="scientific">Rhodococcus pyridinivorans KG-16</name>
    <dbReference type="NCBI Taxonomy" id="1441730"/>
    <lineage>
        <taxon>Bacteria</taxon>
        <taxon>Bacillati</taxon>
        <taxon>Actinomycetota</taxon>
        <taxon>Actinomycetes</taxon>
        <taxon>Mycobacteriales</taxon>
        <taxon>Nocardiaceae</taxon>
        <taxon>Rhodococcus</taxon>
    </lineage>
</organism>
<evidence type="ECO:0000256" key="1">
    <source>
        <dbReference type="ARBA" id="ARBA00001927"/>
    </source>
</evidence>
<keyword evidence="7" id="KW-0003">3Fe-4S</keyword>
<dbReference type="EMBL" id="AZXY01000001">
    <property type="protein sequence ID" value="KSZ60088.1"/>
    <property type="molecule type" value="Genomic_DNA"/>
</dbReference>
<evidence type="ECO:0000256" key="3">
    <source>
        <dbReference type="ARBA" id="ARBA00022723"/>
    </source>
</evidence>
<dbReference type="GO" id="GO:0009055">
    <property type="term" value="F:electron transfer activity"/>
    <property type="evidence" value="ECO:0007669"/>
    <property type="project" value="UniProtKB-UniRule"/>
</dbReference>
<feature type="domain" description="4Fe-4S ferredoxin-type" evidence="9">
    <location>
        <begin position="1"/>
        <end position="29"/>
    </location>
</feature>
<protein>
    <recommendedName>
        <fullName evidence="8">Ferredoxin</fullName>
    </recommendedName>
</protein>
<dbReference type="Gene3D" id="3.30.70.20">
    <property type="match status" value="1"/>
</dbReference>
<dbReference type="PRINTS" id="PR00352">
    <property type="entry name" value="3FE4SFRDOXIN"/>
</dbReference>
<comment type="cofactor">
    <cofactor evidence="1">
        <name>[3Fe-4S] cluster</name>
        <dbReference type="ChEBI" id="CHEBI:21137"/>
    </cofactor>
</comment>
<keyword evidence="6 8" id="KW-0411">Iron-sulfur</keyword>
<evidence type="ECO:0000259" key="9">
    <source>
        <dbReference type="PROSITE" id="PS51379"/>
    </source>
</evidence>
<reference evidence="11" key="1">
    <citation type="submission" date="2015-01" db="EMBL/GenBank/DDBJ databases">
        <title>Draft genome sequence of Rhodococcus pyridinivorans strain KG-16, a hydrocarbon-degrading bacterium.</title>
        <authorList>
            <person name="Aggarwal R.K."/>
            <person name="Dawar C."/>
        </authorList>
    </citation>
    <scope>NUCLEOTIDE SEQUENCE [LARGE SCALE GENOMIC DNA]</scope>
    <source>
        <strain evidence="11">KG-16</strain>
    </source>
</reference>
<evidence type="ECO:0000256" key="5">
    <source>
        <dbReference type="ARBA" id="ARBA00023004"/>
    </source>
</evidence>
<dbReference type="PATRIC" id="fig|1441730.3.peg.210"/>
<keyword evidence="2 8" id="KW-0813">Transport</keyword>
<evidence type="ECO:0000256" key="4">
    <source>
        <dbReference type="ARBA" id="ARBA00022982"/>
    </source>
</evidence>
<reference evidence="10 11" key="2">
    <citation type="journal article" date="2016" name="Genome Announc.">
        <title>Draft Genome Sequence of a Versatile Hydrocarbon-Degrading Bacterium, Rhodococcus pyridinivorans Strain KG-16, Collected from Oil Fields in India.</title>
        <authorList>
            <person name="Aggarwal R.K."/>
            <person name="Dawar C."/>
            <person name="Phanindranath R."/>
            <person name="Mutnuri L."/>
            <person name="Dayal A.M."/>
        </authorList>
    </citation>
    <scope>NUCLEOTIDE SEQUENCE [LARGE SCALE GENOMIC DNA]</scope>
    <source>
        <strain evidence="10 11">KG-16</strain>
    </source>
</reference>
<sequence>MKVFVDDDACRGHGVCLTACPEVFDLSDGGYAVTLVSEVPAEHEESVREAAAGCPERAIRLD</sequence>
<dbReference type="PANTHER" id="PTHR36923:SF3">
    <property type="entry name" value="FERREDOXIN"/>
    <property type="match status" value="1"/>
</dbReference>
<dbReference type="InterPro" id="IPR017896">
    <property type="entry name" value="4Fe4S_Fe-S-bd"/>
</dbReference>
<dbReference type="SUPFAM" id="SSF54862">
    <property type="entry name" value="4Fe-4S ferredoxins"/>
    <property type="match status" value="1"/>
</dbReference>
<dbReference type="Proteomes" id="UP000053060">
    <property type="component" value="Unassembled WGS sequence"/>
</dbReference>
<proteinExistence type="predicted"/>
<evidence type="ECO:0000256" key="6">
    <source>
        <dbReference type="ARBA" id="ARBA00023014"/>
    </source>
</evidence>
<comment type="caution">
    <text evidence="10">The sequence shown here is derived from an EMBL/GenBank/DDBJ whole genome shotgun (WGS) entry which is preliminary data.</text>
</comment>
<dbReference type="RefSeq" id="WP_060650213.1">
    <property type="nucleotide sequence ID" value="NZ_AZXY01000001.1"/>
</dbReference>
<dbReference type="AlphaFoldDB" id="A0A0V9UQ18"/>
<dbReference type="PROSITE" id="PS51379">
    <property type="entry name" value="4FE4S_FER_2"/>
    <property type="match status" value="1"/>
</dbReference>
<dbReference type="Pfam" id="PF13459">
    <property type="entry name" value="Fer4_15"/>
    <property type="match status" value="1"/>
</dbReference>
<keyword evidence="3 8" id="KW-0479">Metal-binding</keyword>
<dbReference type="InterPro" id="IPR001080">
    <property type="entry name" value="3Fe4S_ferredoxin"/>
</dbReference>
<dbReference type="GO" id="GO:0005506">
    <property type="term" value="F:iron ion binding"/>
    <property type="evidence" value="ECO:0007669"/>
    <property type="project" value="UniProtKB-UniRule"/>
</dbReference>
<evidence type="ECO:0000256" key="8">
    <source>
        <dbReference type="RuleBase" id="RU368020"/>
    </source>
</evidence>
<evidence type="ECO:0000256" key="7">
    <source>
        <dbReference type="ARBA" id="ARBA00023291"/>
    </source>
</evidence>
<name>A0A0V9UQ18_9NOCA</name>
<evidence type="ECO:0000313" key="10">
    <source>
        <dbReference type="EMBL" id="KSZ60088.1"/>
    </source>
</evidence>
<dbReference type="PANTHER" id="PTHR36923">
    <property type="entry name" value="FERREDOXIN"/>
    <property type="match status" value="1"/>
</dbReference>
<dbReference type="GO" id="GO:0051538">
    <property type="term" value="F:3 iron, 4 sulfur cluster binding"/>
    <property type="evidence" value="ECO:0007669"/>
    <property type="project" value="UniProtKB-KW"/>
</dbReference>
<accession>A0A0V9UQ18</accession>
<evidence type="ECO:0000256" key="2">
    <source>
        <dbReference type="ARBA" id="ARBA00022448"/>
    </source>
</evidence>
<evidence type="ECO:0000313" key="11">
    <source>
        <dbReference type="Proteomes" id="UP000053060"/>
    </source>
</evidence>
<gene>
    <name evidence="10" type="ORF">Z045_00975</name>
</gene>
<dbReference type="InterPro" id="IPR051269">
    <property type="entry name" value="Fe-S_cluster_ET"/>
</dbReference>
<keyword evidence="5 8" id="KW-0408">Iron</keyword>